<evidence type="ECO:0000259" key="10">
    <source>
        <dbReference type="PROSITE" id="PS50860"/>
    </source>
</evidence>
<keyword evidence="5" id="KW-0547">Nucleotide-binding</keyword>
<reference evidence="12" key="1">
    <citation type="submission" date="2017-09" db="EMBL/GenBank/DDBJ databases">
        <title>Depth-based differentiation of microbial function through sediment-hosted aquifers and enrichment of novel symbionts in the deep terrestrial subsurface.</title>
        <authorList>
            <person name="Probst A.J."/>
            <person name="Ladd B."/>
            <person name="Jarett J.K."/>
            <person name="Geller-Mcgrath D.E."/>
            <person name="Sieber C.M.K."/>
            <person name="Emerson J.B."/>
            <person name="Anantharaman K."/>
            <person name="Thomas B.C."/>
            <person name="Malmstrom R."/>
            <person name="Stieglmeier M."/>
            <person name="Klingl A."/>
            <person name="Woyke T."/>
            <person name="Ryan C.M."/>
            <person name="Banfield J.F."/>
        </authorList>
    </citation>
    <scope>NUCLEOTIDE SEQUENCE [LARGE SCALE GENOMIC DNA]</scope>
</reference>
<dbReference type="Gene3D" id="3.30.930.10">
    <property type="entry name" value="Bira Bifunctional Protein, Domain 2"/>
    <property type="match status" value="1"/>
</dbReference>
<name>A0A2M8G756_UNCKA</name>
<feature type="domain" description="Alanyl-transfer RNA synthetases family profile" evidence="10">
    <location>
        <begin position="1"/>
        <end position="334"/>
    </location>
</feature>
<keyword evidence="8" id="KW-0648">Protein biosynthesis</keyword>
<dbReference type="AlphaFoldDB" id="A0A2M8G756"/>
<keyword evidence="6" id="KW-0067">ATP-binding</keyword>
<accession>A0A2M8G756</accession>
<evidence type="ECO:0000313" key="12">
    <source>
        <dbReference type="Proteomes" id="UP000229438"/>
    </source>
</evidence>
<sequence length="334" mass="39338">MAAAFKVPTKNEIEFINNLWEFLTEIIGIDGKRIWLSSFKKDLILNENISQDDKINLFLKGLVGERLVIGKAKTNFWTMGEKTTLGTKIRRCGPKVDFFYELENNKSERDKSYNPLTYPENFLEIGTIVTIKYYTDQNCTKLKKLRNQSIETAIGIERVASIVENGGSNLYQTSFFQSLLDKLPIQNYSEEIKIILDHSKALIFILTEELIFPGLKDRRWIIKRLIRNLLDSFYLLKLDPKKYLSRLIDEVIKIYRKNYPEKEKSKNTVLDVILNHELVYRRTLEDGIKLTKQYLIKHKIKRITQKHEEYIKVKFGIRPKILHFLLNTNNKLIN</sequence>
<dbReference type="InterPro" id="IPR002318">
    <property type="entry name" value="Ala-tRNA-lgiase_IIc"/>
</dbReference>
<dbReference type="EC" id="6.1.1.7" evidence="2"/>
<comment type="similarity">
    <text evidence="1">Belongs to the class-II aminoacyl-tRNA synthetase family.</text>
</comment>
<evidence type="ECO:0000256" key="1">
    <source>
        <dbReference type="ARBA" id="ARBA00008226"/>
    </source>
</evidence>
<dbReference type="InterPro" id="IPR018165">
    <property type="entry name" value="Ala-tRNA-synth_IIc_core"/>
</dbReference>
<keyword evidence="3" id="KW-0820">tRNA-binding</keyword>
<dbReference type="GO" id="GO:0006419">
    <property type="term" value="P:alanyl-tRNA aminoacylation"/>
    <property type="evidence" value="ECO:0007669"/>
    <property type="project" value="InterPro"/>
</dbReference>
<evidence type="ECO:0000256" key="4">
    <source>
        <dbReference type="ARBA" id="ARBA00022598"/>
    </source>
</evidence>
<proteinExistence type="inferred from homology"/>
<dbReference type="SUPFAM" id="SSF101353">
    <property type="entry name" value="Putative anticodon-binding domain of alanyl-tRNA synthetase (AlaRS)"/>
    <property type="match status" value="1"/>
</dbReference>
<evidence type="ECO:0000256" key="2">
    <source>
        <dbReference type="ARBA" id="ARBA00013168"/>
    </source>
</evidence>
<evidence type="ECO:0000313" key="11">
    <source>
        <dbReference type="EMBL" id="PJC68936.1"/>
    </source>
</evidence>
<dbReference type="Pfam" id="PF01411">
    <property type="entry name" value="tRNA-synt_2c"/>
    <property type="match status" value="1"/>
</dbReference>
<dbReference type="PANTHER" id="PTHR11777:SF9">
    <property type="entry name" value="ALANINE--TRNA LIGASE, CYTOPLASMIC"/>
    <property type="match status" value="1"/>
</dbReference>
<dbReference type="SUPFAM" id="SSF55681">
    <property type="entry name" value="Class II aaRS and biotin synthetases"/>
    <property type="match status" value="1"/>
</dbReference>
<dbReference type="GO" id="GO:0005829">
    <property type="term" value="C:cytosol"/>
    <property type="evidence" value="ECO:0007669"/>
    <property type="project" value="TreeGrafter"/>
</dbReference>
<dbReference type="EMBL" id="PFQS01000045">
    <property type="protein sequence ID" value="PJC68936.1"/>
    <property type="molecule type" value="Genomic_DNA"/>
</dbReference>
<dbReference type="PROSITE" id="PS50860">
    <property type="entry name" value="AA_TRNA_LIGASE_II_ALA"/>
    <property type="match status" value="1"/>
</dbReference>
<evidence type="ECO:0000256" key="8">
    <source>
        <dbReference type="ARBA" id="ARBA00022917"/>
    </source>
</evidence>
<comment type="caution">
    <text evidence="11">The sequence shown here is derived from an EMBL/GenBank/DDBJ whole genome shotgun (WGS) entry which is preliminary data.</text>
</comment>
<organism evidence="11 12">
    <name type="scientific">candidate division WWE3 bacterium CG_4_8_14_3_um_filter_42_11</name>
    <dbReference type="NCBI Taxonomy" id="1975076"/>
    <lineage>
        <taxon>Bacteria</taxon>
        <taxon>Katanobacteria</taxon>
    </lineage>
</organism>
<gene>
    <name evidence="11" type="ORF">CO015_02250</name>
</gene>
<dbReference type="InterPro" id="IPR045864">
    <property type="entry name" value="aa-tRNA-synth_II/BPL/LPL"/>
</dbReference>
<dbReference type="InterPro" id="IPR050058">
    <property type="entry name" value="Ala-tRNA_ligase"/>
</dbReference>
<keyword evidence="4" id="KW-0436">Ligase</keyword>
<protein>
    <recommendedName>
        <fullName evidence="2">alanine--tRNA ligase</fullName>
        <ecNumber evidence="2">6.1.1.7</ecNumber>
    </recommendedName>
</protein>
<evidence type="ECO:0000256" key="7">
    <source>
        <dbReference type="ARBA" id="ARBA00022884"/>
    </source>
</evidence>
<evidence type="ECO:0000256" key="5">
    <source>
        <dbReference type="ARBA" id="ARBA00022741"/>
    </source>
</evidence>
<evidence type="ECO:0000256" key="9">
    <source>
        <dbReference type="ARBA" id="ARBA00023146"/>
    </source>
</evidence>
<keyword evidence="9" id="KW-0030">Aminoacyl-tRNA synthetase</keyword>
<evidence type="ECO:0000256" key="3">
    <source>
        <dbReference type="ARBA" id="ARBA00022555"/>
    </source>
</evidence>
<dbReference type="Proteomes" id="UP000229438">
    <property type="component" value="Unassembled WGS sequence"/>
</dbReference>
<dbReference type="PANTHER" id="PTHR11777">
    <property type="entry name" value="ALANYL-TRNA SYNTHETASE"/>
    <property type="match status" value="1"/>
</dbReference>
<dbReference type="InterPro" id="IPR018164">
    <property type="entry name" value="Ala-tRNA-synth_IIc_N"/>
</dbReference>
<dbReference type="GO" id="GO:0004813">
    <property type="term" value="F:alanine-tRNA ligase activity"/>
    <property type="evidence" value="ECO:0007669"/>
    <property type="project" value="UniProtKB-EC"/>
</dbReference>
<keyword evidence="7" id="KW-0694">RNA-binding</keyword>
<dbReference type="GO" id="GO:0005524">
    <property type="term" value="F:ATP binding"/>
    <property type="evidence" value="ECO:0007669"/>
    <property type="project" value="UniProtKB-KW"/>
</dbReference>
<dbReference type="GO" id="GO:0002161">
    <property type="term" value="F:aminoacyl-tRNA deacylase activity"/>
    <property type="evidence" value="ECO:0007669"/>
    <property type="project" value="TreeGrafter"/>
</dbReference>
<evidence type="ECO:0000256" key="6">
    <source>
        <dbReference type="ARBA" id="ARBA00022840"/>
    </source>
</evidence>
<dbReference type="PRINTS" id="PR00980">
    <property type="entry name" value="TRNASYNTHALA"/>
</dbReference>
<dbReference type="GO" id="GO:0000049">
    <property type="term" value="F:tRNA binding"/>
    <property type="evidence" value="ECO:0007669"/>
    <property type="project" value="UniProtKB-KW"/>
</dbReference>
<dbReference type="InterPro" id="IPR018162">
    <property type="entry name" value="Ala-tRNA-ligase_IIc_anticod-bd"/>
</dbReference>